<sequence>MEETGESSRSGANDKGSKKSASRTETTNVPKPSVDVTKTKGWASIDPNFVDPSTAVTHNNLDQLASLLQAIMGKMGDQDKKLNKLTSDVGAIKKAFGGDSGNTSRRSSMASVSHQSLVSEGSAGEISVETTPYDEVMSNLELLDGVFERFISSSEHRPLTRRTKNIQPSVDGFMEAVQQGQDQGNAVGGDIASKLQSLESKYAQDIYLTLSKRYNSHQSKGKKVATVTQSFETDIVDNAAGDGDGGSQSTEPQTPKGRKGKSVARPPKTPAARRRKKSASLFVQSDDEDDEDEAEGGAEGETPMPASTEDEDSTFQP</sequence>
<feature type="compositionally biased region" description="Acidic residues" evidence="1">
    <location>
        <begin position="308"/>
        <end position="317"/>
    </location>
</feature>
<feature type="region of interest" description="Disordered" evidence="1">
    <location>
        <begin position="1"/>
        <end position="44"/>
    </location>
</feature>
<feature type="region of interest" description="Disordered" evidence="1">
    <location>
        <begin position="236"/>
        <end position="317"/>
    </location>
</feature>
<feature type="region of interest" description="Disordered" evidence="1">
    <location>
        <begin position="95"/>
        <end position="124"/>
    </location>
</feature>
<name>A0A2H3TIX3_FUSOX</name>
<feature type="compositionally biased region" description="Acidic residues" evidence="1">
    <location>
        <begin position="285"/>
        <end position="298"/>
    </location>
</feature>
<evidence type="ECO:0000256" key="1">
    <source>
        <dbReference type="SAM" id="MobiDB-lite"/>
    </source>
</evidence>
<accession>A0A2H3TIX3</accession>
<protein>
    <submittedName>
        <fullName evidence="2">Uncharacterized protein</fullName>
    </submittedName>
</protein>
<evidence type="ECO:0000313" key="3">
    <source>
        <dbReference type="Proteomes" id="UP000219369"/>
    </source>
</evidence>
<organism evidence="2 3">
    <name type="scientific">Fusarium oxysporum</name>
    <name type="common">Fusarium vascular wilt</name>
    <dbReference type="NCBI Taxonomy" id="5507"/>
    <lineage>
        <taxon>Eukaryota</taxon>
        <taxon>Fungi</taxon>
        <taxon>Dikarya</taxon>
        <taxon>Ascomycota</taxon>
        <taxon>Pezizomycotina</taxon>
        <taxon>Sordariomycetes</taxon>
        <taxon>Hypocreomycetidae</taxon>
        <taxon>Hypocreales</taxon>
        <taxon>Nectriaceae</taxon>
        <taxon>Fusarium</taxon>
        <taxon>Fusarium oxysporum species complex</taxon>
    </lineage>
</organism>
<dbReference type="Proteomes" id="UP000219369">
    <property type="component" value="Unassembled WGS sequence"/>
</dbReference>
<dbReference type="EMBL" id="FMJY01000007">
    <property type="protein sequence ID" value="SCO88612.1"/>
    <property type="molecule type" value="Genomic_DNA"/>
</dbReference>
<feature type="compositionally biased region" description="Polar residues" evidence="1">
    <location>
        <begin position="101"/>
        <end position="119"/>
    </location>
</feature>
<dbReference type="AlphaFoldDB" id="A0A2H3TIX3"/>
<proteinExistence type="predicted"/>
<gene>
    <name evidence="2" type="ORF">FRV6_12739</name>
</gene>
<dbReference type="OrthoDB" id="5103331at2759"/>
<reference evidence="3" key="1">
    <citation type="submission" date="2016-09" db="EMBL/GenBank/DDBJ databases">
        <authorList>
            <person name="Guldener U."/>
        </authorList>
    </citation>
    <scope>NUCLEOTIDE SEQUENCE [LARGE SCALE GENOMIC DNA]</scope>
    <source>
        <strain evidence="3">V64-1</strain>
    </source>
</reference>
<evidence type="ECO:0000313" key="2">
    <source>
        <dbReference type="EMBL" id="SCO88612.1"/>
    </source>
</evidence>